<dbReference type="GO" id="GO:0022857">
    <property type="term" value="F:transmembrane transporter activity"/>
    <property type="evidence" value="ECO:0007669"/>
    <property type="project" value="InterPro"/>
</dbReference>
<evidence type="ECO:0000256" key="1">
    <source>
        <dbReference type="ARBA" id="ARBA00004127"/>
    </source>
</evidence>
<reference evidence="9" key="1">
    <citation type="submission" date="2021-01" db="EMBL/GenBank/DDBJ databases">
        <authorList>
            <person name="Corre E."/>
            <person name="Pelletier E."/>
            <person name="Niang G."/>
            <person name="Scheremetjew M."/>
            <person name="Finn R."/>
            <person name="Kale V."/>
            <person name="Holt S."/>
            <person name="Cochrane G."/>
            <person name="Meng A."/>
            <person name="Brown T."/>
            <person name="Cohen L."/>
        </authorList>
    </citation>
    <scope>NUCLEOTIDE SEQUENCE</scope>
    <source>
        <strain evidence="9">CCMP2877</strain>
    </source>
</reference>
<feature type="transmembrane region" description="Helical" evidence="7">
    <location>
        <begin position="288"/>
        <end position="306"/>
    </location>
</feature>
<feature type="transmembrane region" description="Helical" evidence="7">
    <location>
        <begin position="202"/>
        <end position="220"/>
    </location>
</feature>
<comment type="subcellular location">
    <subcellularLocation>
        <location evidence="1">Endomembrane system</location>
        <topology evidence="1">Multi-pass membrane protein</topology>
    </subcellularLocation>
</comment>
<evidence type="ECO:0000256" key="6">
    <source>
        <dbReference type="SAM" id="MobiDB-lite"/>
    </source>
</evidence>
<feature type="transmembrane region" description="Helical" evidence="7">
    <location>
        <begin position="396"/>
        <end position="419"/>
    </location>
</feature>
<feature type="compositionally biased region" description="Low complexity" evidence="6">
    <location>
        <begin position="479"/>
        <end position="497"/>
    </location>
</feature>
<dbReference type="InterPro" id="IPR011701">
    <property type="entry name" value="MFS"/>
</dbReference>
<feature type="domain" description="Major facilitator superfamily (MFS) profile" evidence="8">
    <location>
        <begin position="24"/>
        <end position="453"/>
    </location>
</feature>
<name>A0A6U4JKV3_9STRA</name>
<evidence type="ECO:0000256" key="4">
    <source>
        <dbReference type="ARBA" id="ARBA00022989"/>
    </source>
</evidence>
<keyword evidence="2" id="KW-0813">Transport</keyword>
<feature type="transmembrane region" description="Helical" evidence="7">
    <location>
        <begin position="28"/>
        <end position="47"/>
    </location>
</feature>
<dbReference type="GO" id="GO:0012505">
    <property type="term" value="C:endomembrane system"/>
    <property type="evidence" value="ECO:0007669"/>
    <property type="project" value="UniProtKB-SubCell"/>
</dbReference>
<proteinExistence type="predicted"/>
<dbReference type="SUPFAM" id="SSF103473">
    <property type="entry name" value="MFS general substrate transporter"/>
    <property type="match status" value="1"/>
</dbReference>
<dbReference type="Gene3D" id="1.20.1250.20">
    <property type="entry name" value="MFS general substrate transporter like domains"/>
    <property type="match status" value="1"/>
</dbReference>
<evidence type="ECO:0000256" key="3">
    <source>
        <dbReference type="ARBA" id="ARBA00022692"/>
    </source>
</evidence>
<feature type="region of interest" description="Disordered" evidence="6">
    <location>
        <begin position="470"/>
        <end position="497"/>
    </location>
</feature>
<accession>A0A6U4JKV3</accession>
<feature type="transmembrane region" description="Helical" evidence="7">
    <location>
        <begin position="97"/>
        <end position="119"/>
    </location>
</feature>
<keyword evidence="3 7" id="KW-0812">Transmembrane</keyword>
<evidence type="ECO:0000313" key="9">
    <source>
        <dbReference type="EMBL" id="CAD9265498.1"/>
    </source>
</evidence>
<feature type="transmembrane region" description="Helical" evidence="7">
    <location>
        <begin position="59"/>
        <end position="82"/>
    </location>
</feature>
<gene>
    <name evidence="9" type="ORF">PPAR1163_LOCUS23914</name>
    <name evidence="10" type="ORF">PPAR1163_LOCUS23915</name>
</gene>
<feature type="transmembrane region" description="Helical" evidence="7">
    <location>
        <begin position="250"/>
        <end position="268"/>
    </location>
</feature>
<dbReference type="GO" id="GO:0005765">
    <property type="term" value="C:lysosomal membrane"/>
    <property type="evidence" value="ECO:0007669"/>
    <property type="project" value="TreeGrafter"/>
</dbReference>
<dbReference type="InterPro" id="IPR036259">
    <property type="entry name" value="MFS_trans_sf"/>
</dbReference>
<dbReference type="InterPro" id="IPR020846">
    <property type="entry name" value="MFS_dom"/>
</dbReference>
<evidence type="ECO:0000256" key="7">
    <source>
        <dbReference type="SAM" id="Phobius"/>
    </source>
</evidence>
<feature type="transmembrane region" description="Helical" evidence="7">
    <location>
        <begin position="318"/>
        <end position="338"/>
    </location>
</feature>
<dbReference type="PROSITE" id="PS50850">
    <property type="entry name" value="MFS"/>
    <property type="match status" value="1"/>
</dbReference>
<keyword evidence="4 7" id="KW-1133">Transmembrane helix</keyword>
<dbReference type="EMBL" id="HBGJ01037854">
    <property type="protein sequence ID" value="CAD9265498.1"/>
    <property type="molecule type" value="Transcribed_RNA"/>
</dbReference>
<sequence>MGGANEVTPLLNGAKEKLQKQHKWLPTFFFNIFFACVSFSIIMPSLAPYIMQMGAPLDFLPWVVAVYSGGEILGSLVFGWIYEKSFQVLPGGQGPRLSMISCIVVGLVGSAMYVVADWIESPWLVFWARGVQGLWTGGQQCIEQAYLSAVVEKENRTELTATLSSFAVLGFIMGPSFGALFAGLGDGVYVGPIELNMYNAPGIFIFGVTVIMLVITLANFDGSVREDVKQAAEAAGNGDATGLVAGRSYVGLYICLWIFFVHYYSFAVQETVTTPLAMHLYDWTPLEVNLLFVGAGLLSLLTSLCVKYLTRVFADSTLLVFSLVVGLAGCVLLVDVPVEEPVKGAGYGNRVHGDQPSLSLWRFLVGFALITVAFPFGRNVTLGVFSNVLGPGPQGLWMGVMLAVGAIPRTLGPFSAIWVLEEVNWQTYLEFGSCAILFMVGLMVAVTFLQHLKAHEDEEKALLVRKSRSAHSQEWAQDSPAPRSPMLSRRSSSMSIE</sequence>
<dbReference type="PANTHER" id="PTHR23510:SF3">
    <property type="entry name" value="MAJOR FACILITATOR SUPERFAMILY DOMAIN-CONTAINING PROTEIN 8"/>
    <property type="match status" value="1"/>
</dbReference>
<dbReference type="PANTHER" id="PTHR23510">
    <property type="entry name" value="INNER MEMBRANE TRANSPORT PROTEIN YAJR"/>
    <property type="match status" value="1"/>
</dbReference>
<protein>
    <recommendedName>
        <fullName evidence="8">Major facilitator superfamily (MFS) profile domain-containing protein</fullName>
    </recommendedName>
</protein>
<evidence type="ECO:0000313" key="10">
    <source>
        <dbReference type="EMBL" id="CAD9265499.1"/>
    </source>
</evidence>
<dbReference type="Pfam" id="PF07690">
    <property type="entry name" value="MFS_1"/>
    <property type="match status" value="1"/>
</dbReference>
<dbReference type="AlphaFoldDB" id="A0A6U4JKV3"/>
<evidence type="ECO:0000259" key="8">
    <source>
        <dbReference type="PROSITE" id="PS50850"/>
    </source>
</evidence>
<dbReference type="EMBL" id="HBGJ01037855">
    <property type="protein sequence ID" value="CAD9265499.1"/>
    <property type="molecule type" value="Transcribed_RNA"/>
</dbReference>
<keyword evidence="5 7" id="KW-0472">Membrane</keyword>
<feature type="transmembrane region" description="Helical" evidence="7">
    <location>
        <begin position="358"/>
        <end position="376"/>
    </location>
</feature>
<organism evidence="9">
    <name type="scientific">Phaeomonas parva</name>
    <dbReference type="NCBI Taxonomy" id="124430"/>
    <lineage>
        <taxon>Eukaryota</taxon>
        <taxon>Sar</taxon>
        <taxon>Stramenopiles</taxon>
        <taxon>Ochrophyta</taxon>
        <taxon>Pinguiophyceae</taxon>
        <taxon>Pinguiochrysidales</taxon>
        <taxon>Pinguiochrysidaceae</taxon>
        <taxon>Phaeomonas</taxon>
    </lineage>
</organism>
<evidence type="ECO:0000256" key="5">
    <source>
        <dbReference type="ARBA" id="ARBA00023136"/>
    </source>
</evidence>
<dbReference type="InterPro" id="IPR051068">
    <property type="entry name" value="MFS_Domain-Containing_Protein"/>
</dbReference>
<feature type="transmembrane region" description="Helical" evidence="7">
    <location>
        <begin position="163"/>
        <end position="182"/>
    </location>
</feature>
<evidence type="ECO:0000256" key="2">
    <source>
        <dbReference type="ARBA" id="ARBA00022448"/>
    </source>
</evidence>
<feature type="transmembrane region" description="Helical" evidence="7">
    <location>
        <begin position="425"/>
        <end position="449"/>
    </location>
</feature>